<dbReference type="Pfam" id="PF02316">
    <property type="entry name" value="HTH_Tnp_Mu_1"/>
    <property type="match status" value="1"/>
</dbReference>
<feature type="region of interest" description="Disordered" evidence="1">
    <location>
        <begin position="658"/>
        <end position="682"/>
    </location>
</feature>
<dbReference type="InterPro" id="IPR036397">
    <property type="entry name" value="RNaseH_sf"/>
</dbReference>
<dbReference type="Pfam" id="PF09039">
    <property type="entry name" value="HTH_Tnp_Mu_2"/>
    <property type="match status" value="1"/>
</dbReference>
<dbReference type="EMBL" id="CP032405">
    <property type="protein sequence ID" value="QRF53545.1"/>
    <property type="molecule type" value="Genomic_DNA"/>
</dbReference>
<gene>
    <name evidence="4" type="ORF">D4A92_19870</name>
</gene>
<evidence type="ECO:0000313" key="5">
    <source>
        <dbReference type="Proteomes" id="UP000596351"/>
    </source>
</evidence>
<dbReference type="InterPro" id="IPR004189">
    <property type="entry name" value="Phage_Mu_transposase"/>
</dbReference>
<dbReference type="Gene3D" id="2.30.30.130">
    <property type="entry name" value="Transposase, Mu, C-terminal"/>
    <property type="match status" value="1"/>
</dbReference>
<protein>
    <submittedName>
        <fullName evidence="4">Transposase</fullName>
    </submittedName>
</protein>
<dbReference type="RefSeq" id="WP_203016789.1">
    <property type="nucleotide sequence ID" value="NZ_CP032405.1"/>
</dbReference>
<feature type="domain" description="Integrase catalytic" evidence="2">
    <location>
        <begin position="250"/>
        <end position="476"/>
    </location>
</feature>
<evidence type="ECO:0000256" key="1">
    <source>
        <dbReference type="SAM" id="MobiDB-lite"/>
    </source>
</evidence>
<dbReference type="InterPro" id="IPR015126">
    <property type="entry name" value="Mu_I-gamma"/>
</dbReference>
<dbReference type="PROSITE" id="PS51702">
    <property type="entry name" value="HTH_MU"/>
    <property type="match status" value="1"/>
</dbReference>
<dbReference type="InterPro" id="IPR001584">
    <property type="entry name" value="Integrase_cat-core"/>
</dbReference>
<proteinExistence type="predicted"/>
<reference evidence="4 5" key="1">
    <citation type="submission" date="2018-09" db="EMBL/GenBank/DDBJ databases">
        <title>Rhizobium sp. MAE2-X.</title>
        <authorList>
            <person name="Lee Y."/>
            <person name="Jeon C.O."/>
        </authorList>
    </citation>
    <scope>NUCLEOTIDE SEQUENCE [LARGE SCALE GENOMIC DNA]</scope>
    <source>
        <strain evidence="4 5">MAE2-X</strain>
    </source>
</reference>
<dbReference type="InterPro" id="IPR009057">
    <property type="entry name" value="Homeodomain-like_sf"/>
</dbReference>
<dbReference type="Gene3D" id="1.10.10.10">
    <property type="entry name" value="Winged helix-like DNA-binding domain superfamily/Winged helix DNA-binding domain"/>
    <property type="match status" value="1"/>
</dbReference>
<dbReference type="Pfam" id="PF09299">
    <property type="entry name" value="Mu-transpos_C"/>
    <property type="match status" value="1"/>
</dbReference>
<dbReference type="Proteomes" id="UP000596351">
    <property type="component" value="Chromosome"/>
</dbReference>
<dbReference type="SUPFAM" id="SSF46689">
    <property type="entry name" value="Homeodomain-like"/>
    <property type="match status" value="2"/>
</dbReference>
<dbReference type="InterPro" id="IPR015378">
    <property type="entry name" value="Transposase-like_Mu_C"/>
</dbReference>
<dbReference type="SUPFAM" id="SSF50610">
    <property type="entry name" value="mu transposase, C-terminal domain"/>
    <property type="match status" value="1"/>
</dbReference>
<name>A0ABX7F1D8_9HYPH</name>
<keyword evidence="5" id="KW-1185">Reference proteome</keyword>
<feature type="domain" description="HTH Mu-type" evidence="3">
    <location>
        <begin position="3"/>
        <end position="73"/>
    </location>
</feature>
<evidence type="ECO:0000259" key="3">
    <source>
        <dbReference type="PROSITE" id="PS51702"/>
    </source>
</evidence>
<dbReference type="InterPro" id="IPR036388">
    <property type="entry name" value="WH-like_DNA-bd_sf"/>
</dbReference>
<organism evidence="4 5">
    <name type="scientific">Rhizobium rosettiformans</name>
    <dbReference type="NCBI Taxonomy" id="1368430"/>
    <lineage>
        <taxon>Bacteria</taxon>
        <taxon>Pseudomonadati</taxon>
        <taxon>Pseudomonadota</taxon>
        <taxon>Alphaproteobacteria</taxon>
        <taxon>Hyphomicrobiales</taxon>
        <taxon>Rhizobiaceae</taxon>
        <taxon>Rhizobium/Agrobacterium group</taxon>
        <taxon>Rhizobium</taxon>
    </lineage>
</organism>
<dbReference type="SUPFAM" id="SSF46955">
    <property type="entry name" value="Putative DNA-binding domain"/>
    <property type="match status" value="1"/>
</dbReference>
<accession>A0ABX7F1D8</accession>
<dbReference type="PROSITE" id="PS50994">
    <property type="entry name" value="INTEGRASE"/>
    <property type="match status" value="1"/>
</dbReference>
<dbReference type="SUPFAM" id="SSF53098">
    <property type="entry name" value="Ribonuclease H-like"/>
    <property type="match status" value="1"/>
</dbReference>
<dbReference type="Pfam" id="PF02914">
    <property type="entry name" value="DDE_2"/>
    <property type="match status" value="1"/>
</dbReference>
<evidence type="ECO:0000313" key="4">
    <source>
        <dbReference type="EMBL" id="QRF53545.1"/>
    </source>
</evidence>
<evidence type="ECO:0000259" key="2">
    <source>
        <dbReference type="PROSITE" id="PS50994"/>
    </source>
</evidence>
<dbReference type="InterPro" id="IPR012337">
    <property type="entry name" value="RNaseH-like_sf"/>
</dbReference>
<sequence length="682" mass="77173">MREWFTVPELAELMLPDMPKTERGIHDMAIRQNWRGGSLCRKRERRGGGLEFHMSLLPHRAQVKLAAITSVDTAREESRERRKALYWTHWDAMTDDQRQICHARLHVIRTVDEAFALNRAIGRVETVEETLARELEPFGVSFSTYYDWRKALHDVDSEDWLPALAPKYFATGEVRGPKADIHPDAWAALKSDFLRPEKPGFSACYRRVEAAAKKHGWGRLPSERALRRRMDSEVDKVVQAYAREGAKKAEALYPPQVRTKDHLHAMELVNTDGHQIDLFVKVPWKPLKPVRLILLGIQDIFSGKILSWRLSEAETWDVVRACIGDMIEDFGIPKHFYMDNGRAFASQAISGGAKHRNRFRKAKVNRFSIDEEEVGGILKNFGVDPHFTRPYAGQSKPIERAWKDLAEEISKHPAMSGAYTGNKPDAKPENYRKRAIPLDVLQAHVAERIAEHNARTGRKSDTAKGRSFDQTFEESMAHPATIVTRATAAQRDFWLLAEKIVQVRKNRGEVHYLNNIYWSADLTAWCGKKVKIRFDPDKLHEPVKVYAPNGKLICEAACTQKGRFNDVEAANIHNRNRKAFLKLQKARADLHRVLSADQLADVYSAGEPAEPKQKKPVRSAVTRAFTGNLAVKAQSDVFSDDEFEAGLADALSSLSGDGSIIPFPTGNRPGGIASGRNRRTEK</sequence>
<dbReference type="InterPro" id="IPR003314">
    <property type="entry name" value="Mu-type_HTH"/>
</dbReference>
<dbReference type="Gene3D" id="3.30.420.10">
    <property type="entry name" value="Ribonuclease H-like superfamily/Ribonuclease H"/>
    <property type="match status" value="1"/>
</dbReference>
<dbReference type="InterPro" id="IPR009004">
    <property type="entry name" value="Transposase_Mu_C"/>
</dbReference>
<dbReference type="InterPro" id="IPR009061">
    <property type="entry name" value="DNA-bd_dom_put_sf"/>
</dbReference>
<dbReference type="Gene3D" id="1.10.10.60">
    <property type="entry name" value="Homeodomain-like"/>
    <property type="match status" value="2"/>
</dbReference>